<proteinExistence type="inferred from homology"/>
<evidence type="ECO:0000256" key="3">
    <source>
        <dbReference type="ARBA" id="ARBA00022840"/>
    </source>
</evidence>
<keyword evidence="4" id="KW-0346">Stress response</keyword>
<dbReference type="CDD" id="cd10229">
    <property type="entry name" value="ASKHA_NBD_HSP70_HSPA12"/>
    <property type="match status" value="1"/>
</dbReference>
<dbReference type="EMBL" id="JH816670">
    <property type="protein sequence ID" value="EKC28798.1"/>
    <property type="molecule type" value="Genomic_DNA"/>
</dbReference>
<dbReference type="SUPFAM" id="SSF53067">
    <property type="entry name" value="Actin-like ATPase domain"/>
    <property type="match status" value="2"/>
</dbReference>
<protein>
    <submittedName>
        <fullName evidence="4">Heat shock 70 kDa protein 12A</fullName>
    </submittedName>
</protein>
<keyword evidence="2" id="KW-0547">Nucleotide-binding</keyword>
<reference evidence="4" key="1">
    <citation type="journal article" date="2012" name="Nature">
        <title>The oyster genome reveals stress adaptation and complexity of shell formation.</title>
        <authorList>
            <person name="Zhang G."/>
            <person name="Fang X."/>
            <person name="Guo X."/>
            <person name="Li L."/>
            <person name="Luo R."/>
            <person name="Xu F."/>
            <person name="Yang P."/>
            <person name="Zhang L."/>
            <person name="Wang X."/>
            <person name="Qi H."/>
            <person name="Xiong Z."/>
            <person name="Que H."/>
            <person name="Xie Y."/>
            <person name="Holland P.W."/>
            <person name="Paps J."/>
            <person name="Zhu Y."/>
            <person name="Wu F."/>
            <person name="Chen Y."/>
            <person name="Wang J."/>
            <person name="Peng C."/>
            <person name="Meng J."/>
            <person name="Yang L."/>
            <person name="Liu J."/>
            <person name="Wen B."/>
            <person name="Zhang N."/>
            <person name="Huang Z."/>
            <person name="Zhu Q."/>
            <person name="Feng Y."/>
            <person name="Mount A."/>
            <person name="Hedgecock D."/>
            <person name="Xu Z."/>
            <person name="Liu Y."/>
            <person name="Domazet-Loso T."/>
            <person name="Du Y."/>
            <person name="Sun X."/>
            <person name="Zhang S."/>
            <person name="Liu B."/>
            <person name="Cheng P."/>
            <person name="Jiang X."/>
            <person name="Li J."/>
            <person name="Fan D."/>
            <person name="Wang W."/>
            <person name="Fu W."/>
            <person name="Wang T."/>
            <person name="Wang B."/>
            <person name="Zhang J."/>
            <person name="Peng Z."/>
            <person name="Li Y."/>
            <person name="Li N."/>
            <person name="Wang J."/>
            <person name="Chen M."/>
            <person name="He Y."/>
            <person name="Tan F."/>
            <person name="Song X."/>
            <person name="Zheng Q."/>
            <person name="Huang R."/>
            <person name="Yang H."/>
            <person name="Du X."/>
            <person name="Chen L."/>
            <person name="Yang M."/>
            <person name="Gaffney P.M."/>
            <person name="Wang S."/>
            <person name="Luo L."/>
            <person name="She Z."/>
            <person name="Ming Y."/>
            <person name="Huang W."/>
            <person name="Zhang S."/>
            <person name="Huang B."/>
            <person name="Zhang Y."/>
            <person name="Qu T."/>
            <person name="Ni P."/>
            <person name="Miao G."/>
            <person name="Wang J."/>
            <person name="Wang Q."/>
            <person name="Steinberg C.E."/>
            <person name="Wang H."/>
            <person name="Li N."/>
            <person name="Qian L."/>
            <person name="Zhang G."/>
            <person name="Li Y."/>
            <person name="Yang H."/>
            <person name="Liu X."/>
            <person name="Wang J."/>
            <person name="Yin Y."/>
            <person name="Wang J."/>
        </authorList>
    </citation>
    <scope>NUCLEOTIDE SEQUENCE [LARGE SCALE GENOMIC DNA]</scope>
    <source>
        <strain evidence="4">05x7-T-G4-1.051#20</strain>
    </source>
</reference>
<keyword evidence="3" id="KW-0067">ATP-binding</keyword>
<gene>
    <name evidence="4" type="ORF">CGI_10004820</name>
</gene>
<dbReference type="InParanoid" id="K1Q4I4"/>
<accession>K1Q4I4</accession>
<dbReference type="PANTHER" id="PTHR14187">
    <property type="entry name" value="ALPHA KINASE/ELONGATION FACTOR 2 KINASE"/>
    <property type="match status" value="1"/>
</dbReference>
<dbReference type="Pfam" id="PF00012">
    <property type="entry name" value="HSP70"/>
    <property type="match status" value="1"/>
</dbReference>
<dbReference type="InterPro" id="IPR013126">
    <property type="entry name" value="Hsp_70_fam"/>
</dbReference>
<sequence>MLAMDVFSAAIKYMKEHLLHKLSETGDTETKKEEIRWVLTVPAIWNDTAKSFMRESAIKAGIRGDCLTIALEPEAASMYCKRLPIEMLNDNLRVQNEGFQFFSQGNQYLVLDAGGGTVDITVHEVLSGDRIKELHKASGGAWGGTYVDENFFDIIKEAVGKEKFESFKKEDLAGYNDLRKDLEVKKREINTESTKISFTIPNQLAQVIPKDYNPEILECKKGKLELKVPGIKKWFSEICDSIVSHVEELLEEQKKKQRNIESILMVGGFSESSYLQETVKTAFPNKHIIVPNQAGLAVLKGAVLFGHNPQIVDSRVAKVTYGVNTLSKIQDERDVPDKSRIRTINGVKYEKNVFSKHVTKGDDLVIGQAQEEKTYFPIYPDQKSVQFSVFSSQEENPKYVDGCKRLGSFDVKIPYTTDGTDRKVVVRFIFGGTEIKFECEDANGEITPYTFDWSENAEEECFGMAVERGES</sequence>
<name>K1Q4I4_MAGGI</name>
<organism evidence="4">
    <name type="scientific">Magallana gigas</name>
    <name type="common">Pacific oyster</name>
    <name type="synonym">Crassostrea gigas</name>
    <dbReference type="NCBI Taxonomy" id="29159"/>
    <lineage>
        <taxon>Eukaryota</taxon>
        <taxon>Metazoa</taxon>
        <taxon>Spiralia</taxon>
        <taxon>Lophotrochozoa</taxon>
        <taxon>Mollusca</taxon>
        <taxon>Bivalvia</taxon>
        <taxon>Autobranchia</taxon>
        <taxon>Pteriomorphia</taxon>
        <taxon>Ostreida</taxon>
        <taxon>Ostreoidea</taxon>
        <taxon>Ostreidae</taxon>
        <taxon>Magallana</taxon>
    </lineage>
</organism>
<dbReference type="PANTHER" id="PTHR14187:SF5">
    <property type="entry name" value="HEAT SHOCK 70 KDA PROTEIN 12A"/>
    <property type="match status" value="1"/>
</dbReference>
<dbReference type="Gene3D" id="3.90.640.10">
    <property type="entry name" value="Actin, Chain A, domain 4"/>
    <property type="match status" value="1"/>
</dbReference>
<dbReference type="AlphaFoldDB" id="K1Q4I4"/>
<evidence type="ECO:0000313" key="4">
    <source>
        <dbReference type="EMBL" id="EKC28798.1"/>
    </source>
</evidence>
<dbReference type="Gene3D" id="3.30.420.40">
    <property type="match status" value="2"/>
</dbReference>
<evidence type="ECO:0000256" key="1">
    <source>
        <dbReference type="ARBA" id="ARBA00007381"/>
    </source>
</evidence>
<dbReference type="GO" id="GO:0140662">
    <property type="term" value="F:ATP-dependent protein folding chaperone"/>
    <property type="evidence" value="ECO:0007669"/>
    <property type="project" value="InterPro"/>
</dbReference>
<dbReference type="InterPro" id="IPR043129">
    <property type="entry name" value="ATPase_NBD"/>
</dbReference>
<dbReference type="GO" id="GO:0005524">
    <property type="term" value="F:ATP binding"/>
    <property type="evidence" value="ECO:0007669"/>
    <property type="project" value="UniProtKB-KW"/>
</dbReference>
<dbReference type="SMR" id="K1Q4I4"/>
<dbReference type="HOGENOM" id="CLU_009958_5_0_1"/>
<comment type="similarity">
    <text evidence="1">Belongs to the heat shock protein 70 family.</text>
</comment>
<evidence type="ECO:0000256" key="2">
    <source>
        <dbReference type="ARBA" id="ARBA00022741"/>
    </source>
</evidence>